<protein>
    <submittedName>
        <fullName evidence="1">Uncharacterized protein</fullName>
    </submittedName>
</protein>
<reference evidence="1" key="1">
    <citation type="journal article" date="2020" name="Stud. Mycol.">
        <title>101 Dothideomycetes genomes: a test case for predicting lifestyles and emergence of pathogens.</title>
        <authorList>
            <person name="Haridas S."/>
            <person name="Albert R."/>
            <person name="Binder M."/>
            <person name="Bloem J."/>
            <person name="Labutti K."/>
            <person name="Salamov A."/>
            <person name="Andreopoulos B."/>
            <person name="Baker S."/>
            <person name="Barry K."/>
            <person name="Bills G."/>
            <person name="Bluhm B."/>
            <person name="Cannon C."/>
            <person name="Castanera R."/>
            <person name="Culley D."/>
            <person name="Daum C."/>
            <person name="Ezra D."/>
            <person name="Gonzalez J."/>
            <person name="Henrissat B."/>
            <person name="Kuo A."/>
            <person name="Liang C."/>
            <person name="Lipzen A."/>
            <person name="Lutzoni F."/>
            <person name="Magnuson J."/>
            <person name="Mondo S."/>
            <person name="Nolan M."/>
            <person name="Ohm R."/>
            <person name="Pangilinan J."/>
            <person name="Park H.-J."/>
            <person name="Ramirez L."/>
            <person name="Alfaro M."/>
            <person name="Sun H."/>
            <person name="Tritt A."/>
            <person name="Yoshinaga Y."/>
            <person name="Zwiers L.-H."/>
            <person name="Turgeon B."/>
            <person name="Goodwin S."/>
            <person name="Spatafora J."/>
            <person name="Crous P."/>
            <person name="Grigoriev I."/>
        </authorList>
    </citation>
    <scope>NUCLEOTIDE SEQUENCE</scope>
    <source>
        <strain evidence="1">CBS 207.26</strain>
    </source>
</reference>
<evidence type="ECO:0000313" key="2">
    <source>
        <dbReference type="Proteomes" id="UP000800200"/>
    </source>
</evidence>
<gene>
    <name evidence="1" type="ORF">K469DRAFT_78828</name>
</gene>
<name>A0A6A6D777_9PEZI</name>
<dbReference type="OrthoDB" id="3942849at2759"/>
<dbReference type="EMBL" id="ML994740">
    <property type="protein sequence ID" value="KAF2175227.1"/>
    <property type="molecule type" value="Genomic_DNA"/>
</dbReference>
<proteinExistence type="predicted"/>
<sequence>MNMALMAEVAKLEDILGGYLFKGMKESRIRHREEERRSTTFTDAVRLHLADESGEDFKLEVWLYSSIGKAISQAKANMRSVEDLRDMLGDYLFEAMKASNRRKEEERTGMLACTSAVDVSFPSGKESSDDSKLEVMLNFETGDYVLGKAYPS</sequence>
<organism evidence="1 2">
    <name type="scientific">Zopfia rhizophila CBS 207.26</name>
    <dbReference type="NCBI Taxonomy" id="1314779"/>
    <lineage>
        <taxon>Eukaryota</taxon>
        <taxon>Fungi</taxon>
        <taxon>Dikarya</taxon>
        <taxon>Ascomycota</taxon>
        <taxon>Pezizomycotina</taxon>
        <taxon>Dothideomycetes</taxon>
        <taxon>Dothideomycetes incertae sedis</taxon>
        <taxon>Zopfiaceae</taxon>
        <taxon>Zopfia</taxon>
    </lineage>
</organism>
<dbReference type="AlphaFoldDB" id="A0A6A6D777"/>
<dbReference type="Proteomes" id="UP000800200">
    <property type="component" value="Unassembled WGS sequence"/>
</dbReference>
<keyword evidence="2" id="KW-1185">Reference proteome</keyword>
<accession>A0A6A6D777</accession>
<evidence type="ECO:0000313" key="1">
    <source>
        <dbReference type="EMBL" id="KAF2175227.1"/>
    </source>
</evidence>